<evidence type="ECO:0000313" key="1">
    <source>
        <dbReference type="EMBL" id="MUH73243.1"/>
    </source>
</evidence>
<dbReference type="AlphaFoldDB" id="A0A6N8F9X6"/>
<reference evidence="1 2" key="1">
    <citation type="submission" date="2019-11" db="EMBL/GenBank/DDBJ databases">
        <title>P. haliotis isolates from Z. marina roots.</title>
        <authorList>
            <person name="Cohen M."/>
            <person name="Jospin G."/>
            <person name="Eisen J.A."/>
            <person name="Coil D.A."/>
        </authorList>
    </citation>
    <scope>NUCLEOTIDE SEQUENCE [LARGE SCALE GENOMIC DNA]</scope>
    <source>
        <strain evidence="1 2">UCD-MCMsp1aY</strain>
    </source>
</reference>
<dbReference type="FunFam" id="3.40.50.150:FF:000442">
    <property type="entry name" value="tRNA (Adenine22-N1)-methyltransferase TrmK"/>
    <property type="match status" value="1"/>
</dbReference>
<dbReference type="InterPro" id="IPR016876">
    <property type="entry name" value="UCP028234"/>
</dbReference>
<dbReference type="PANTHER" id="PTHR38451">
    <property type="entry name" value="TRNA (ADENINE(22)-N(1))-METHYLTRANSFERASE"/>
    <property type="match status" value="1"/>
</dbReference>
<dbReference type="Proteomes" id="UP000439994">
    <property type="component" value="Unassembled WGS sequence"/>
</dbReference>
<dbReference type="InterPro" id="IPR029063">
    <property type="entry name" value="SAM-dependent_MTases_sf"/>
</dbReference>
<sequence>MRLSNRLSTIQSIAEHAHKQYNYDYIWDTCCDHGQLGAGLLKSGISSKLFFVDIVPELMASLEQNLNQFFLNQKHQWQVLCEDVYCLPLNDVENSNGKHLIIIAGVGGDLMLEFISQLNQRFPDLSLDFLLCPVHHQFSLRSQLRKMEFSLRHEEVLEDNQRFYEALLVTSDSTNQSPLISVAGEVLWQYKTASEQNMLKRYLSKTLEHYKRMQKGNSKLADSALVAYESVKIEKASLQFTSK</sequence>
<dbReference type="SUPFAM" id="SSF53335">
    <property type="entry name" value="S-adenosyl-L-methionine-dependent methyltransferases"/>
    <property type="match status" value="1"/>
</dbReference>
<dbReference type="RefSeq" id="WP_196492517.1">
    <property type="nucleotide sequence ID" value="NZ_WOCD01000005.1"/>
</dbReference>
<dbReference type="PANTHER" id="PTHR38451:SF1">
    <property type="entry name" value="TRNA (ADENINE(22)-N(1))-METHYLTRANSFERASE"/>
    <property type="match status" value="1"/>
</dbReference>
<comment type="caution">
    <text evidence="1">The sequence shown here is derived from an EMBL/GenBank/DDBJ whole genome shotgun (WGS) entry which is preliminary data.</text>
</comment>
<keyword evidence="1" id="KW-0489">Methyltransferase</keyword>
<keyword evidence="2" id="KW-1185">Reference proteome</keyword>
<name>A0A6N8F9X6_9GAMM</name>
<dbReference type="GO" id="GO:0008168">
    <property type="term" value="F:methyltransferase activity"/>
    <property type="evidence" value="ECO:0007669"/>
    <property type="project" value="UniProtKB-KW"/>
</dbReference>
<organism evidence="1 2">
    <name type="scientific">Psychrosphaera haliotis</name>
    <dbReference type="NCBI Taxonomy" id="555083"/>
    <lineage>
        <taxon>Bacteria</taxon>
        <taxon>Pseudomonadati</taxon>
        <taxon>Pseudomonadota</taxon>
        <taxon>Gammaproteobacteria</taxon>
        <taxon>Alteromonadales</taxon>
        <taxon>Pseudoalteromonadaceae</taxon>
        <taxon>Psychrosphaera</taxon>
    </lineage>
</organism>
<keyword evidence="1" id="KW-0808">Transferase</keyword>
<evidence type="ECO:0000313" key="2">
    <source>
        <dbReference type="Proteomes" id="UP000439994"/>
    </source>
</evidence>
<accession>A0A6N8F9X6</accession>
<dbReference type="Gene3D" id="3.40.50.150">
    <property type="entry name" value="Vaccinia Virus protein VP39"/>
    <property type="match status" value="1"/>
</dbReference>
<dbReference type="EMBL" id="WOCD01000005">
    <property type="protein sequence ID" value="MUH73243.1"/>
    <property type="molecule type" value="Genomic_DNA"/>
</dbReference>
<dbReference type="PIRSF" id="PIRSF028234">
    <property type="entry name" value="UCP028234"/>
    <property type="match status" value="1"/>
</dbReference>
<dbReference type="Pfam" id="PF12847">
    <property type="entry name" value="Methyltransf_18"/>
    <property type="match status" value="1"/>
</dbReference>
<proteinExistence type="predicted"/>
<protein>
    <submittedName>
        <fullName evidence="1">SAM-dependent methyltransferase</fullName>
    </submittedName>
</protein>
<dbReference type="GO" id="GO:0032259">
    <property type="term" value="P:methylation"/>
    <property type="evidence" value="ECO:0007669"/>
    <property type="project" value="UniProtKB-KW"/>
</dbReference>
<gene>
    <name evidence="1" type="ORF">GNP35_12570</name>
</gene>